<dbReference type="EMBL" id="CAJHUC010001923">
    <property type="protein sequence ID" value="CAD7702716.1"/>
    <property type="molecule type" value="Genomic_DNA"/>
</dbReference>
<name>A0A8S1J677_9CHLO</name>
<proteinExistence type="inferred from homology"/>
<keyword evidence="5" id="KW-1185">Reference proteome</keyword>
<dbReference type="OrthoDB" id="6256716at2759"/>
<dbReference type="GO" id="GO:0006506">
    <property type="term" value="P:GPI anchor biosynthetic process"/>
    <property type="evidence" value="ECO:0007669"/>
    <property type="project" value="InterPro"/>
</dbReference>
<evidence type="ECO:0000313" key="5">
    <source>
        <dbReference type="Proteomes" id="UP000708148"/>
    </source>
</evidence>
<dbReference type="Pfam" id="PF10181">
    <property type="entry name" value="PIG-H"/>
    <property type="match status" value="1"/>
</dbReference>
<organism evidence="4 5">
    <name type="scientific">Ostreobium quekettii</name>
    <dbReference type="NCBI Taxonomy" id="121088"/>
    <lineage>
        <taxon>Eukaryota</taxon>
        <taxon>Viridiplantae</taxon>
        <taxon>Chlorophyta</taxon>
        <taxon>core chlorophytes</taxon>
        <taxon>Ulvophyceae</taxon>
        <taxon>TCBD clade</taxon>
        <taxon>Bryopsidales</taxon>
        <taxon>Ostreobineae</taxon>
        <taxon>Ostreobiaceae</taxon>
        <taxon>Ostreobium</taxon>
    </lineage>
</organism>
<dbReference type="InterPro" id="IPR044215">
    <property type="entry name" value="PIG-H"/>
</dbReference>
<protein>
    <recommendedName>
        <fullName evidence="3">Phosphatidylinositol N-acetylglucosaminyltransferase subunit H conserved domain-containing protein</fullName>
    </recommendedName>
</protein>
<dbReference type="Proteomes" id="UP000708148">
    <property type="component" value="Unassembled WGS sequence"/>
</dbReference>
<accession>A0A8S1J677</accession>
<dbReference type="PANTHER" id="PTHR15231:SF1">
    <property type="entry name" value="PHOSPHATIDYLINOSITOL N-ACETYLGLUCOSAMINYLTRANSFERASE SUBUNIT H"/>
    <property type="match status" value="1"/>
</dbReference>
<dbReference type="PANTHER" id="PTHR15231">
    <property type="entry name" value="PHOSPHATIDYLINOSITOL N-ACETYLGLUCOSAMINYLTRANSFERASE SUBUNIT H"/>
    <property type="match status" value="1"/>
</dbReference>
<comment type="pathway">
    <text evidence="1">Glycolipid biosynthesis; glycosylphosphatidylinositol-anchor biosynthesis.</text>
</comment>
<dbReference type="InterPro" id="IPR019328">
    <property type="entry name" value="PIGH-H_dom"/>
</dbReference>
<evidence type="ECO:0000259" key="3">
    <source>
        <dbReference type="Pfam" id="PF10181"/>
    </source>
</evidence>
<comment type="caution">
    <text evidence="4">The sequence shown here is derived from an EMBL/GenBank/DDBJ whole genome shotgun (WGS) entry which is preliminary data.</text>
</comment>
<comment type="similarity">
    <text evidence="2">Belongs to the PIGH family.</text>
</comment>
<dbReference type="AlphaFoldDB" id="A0A8S1J677"/>
<evidence type="ECO:0000256" key="1">
    <source>
        <dbReference type="ARBA" id="ARBA00004687"/>
    </source>
</evidence>
<sequence length="170" mass="18939">MGQKFQDAAPNVALSMLENPFGVEYRVTTCRQGTLCSRVLTVLVAVFLEWVGGWRIVAAAAAVHLLAWARSLRHESLVVLDDIGIRLESHRACWPPSRTFLEVDRIEAMVLSEVISLSGVKFYLVFKLKGRSKLAVAFRELAPRLHILKEVYRGVHATVFSGGENAKECC</sequence>
<evidence type="ECO:0000256" key="2">
    <source>
        <dbReference type="ARBA" id="ARBA00009610"/>
    </source>
</evidence>
<evidence type="ECO:0000313" key="4">
    <source>
        <dbReference type="EMBL" id="CAD7702716.1"/>
    </source>
</evidence>
<dbReference type="GO" id="GO:0000506">
    <property type="term" value="C:glycosylphosphatidylinositol-N-acetylglucosaminyltransferase (GPI-GnT) complex"/>
    <property type="evidence" value="ECO:0007669"/>
    <property type="project" value="InterPro"/>
</dbReference>
<gene>
    <name evidence="4" type="ORF">OSTQU699_LOCUS8072</name>
</gene>
<reference evidence="4" key="1">
    <citation type="submission" date="2020-12" db="EMBL/GenBank/DDBJ databases">
        <authorList>
            <person name="Iha C."/>
        </authorList>
    </citation>
    <scope>NUCLEOTIDE SEQUENCE</scope>
</reference>
<feature type="domain" description="Phosphatidylinositol N-acetylglucosaminyltransferase subunit H conserved" evidence="3">
    <location>
        <begin position="76"/>
        <end position="138"/>
    </location>
</feature>